<dbReference type="RefSeq" id="WP_190946574.1">
    <property type="nucleotide sequence ID" value="NZ_JACJSI010000329.1"/>
</dbReference>
<evidence type="ECO:0000256" key="1">
    <source>
        <dbReference type="SAM" id="MobiDB-lite"/>
    </source>
</evidence>
<reference evidence="2 3" key="1">
    <citation type="journal article" date="2020" name="ISME J.">
        <title>Comparative genomics reveals insights into cyanobacterial evolution and habitat adaptation.</title>
        <authorList>
            <person name="Chen M.Y."/>
            <person name="Teng W.K."/>
            <person name="Zhao L."/>
            <person name="Hu C.X."/>
            <person name="Zhou Y.K."/>
            <person name="Han B.P."/>
            <person name="Song L.R."/>
            <person name="Shu W.S."/>
        </authorList>
    </citation>
    <scope>NUCLEOTIDE SEQUENCE [LARGE SCALE GENOMIC DNA]</scope>
    <source>
        <strain evidence="2 3">FACHB-838</strain>
    </source>
</reference>
<dbReference type="Proteomes" id="UP000623440">
    <property type="component" value="Unassembled WGS sequence"/>
</dbReference>
<gene>
    <name evidence="2" type="ORF">H6G97_43030</name>
</gene>
<organism evidence="2 3">
    <name type="scientific">Nostoc flagelliforme FACHB-838</name>
    <dbReference type="NCBI Taxonomy" id="2692904"/>
    <lineage>
        <taxon>Bacteria</taxon>
        <taxon>Bacillati</taxon>
        <taxon>Cyanobacteriota</taxon>
        <taxon>Cyanophyceae</taxon>
        <taxon>Nostocales</taxon>
        <taxon>Nostocaceae</taxon>
        <taxon>Nostoc</taxon>
    </lineage>
</organism>
<evidence type="ECO:0000313" key="2">
    <source>
        <dbReference type="EMBL" id="MBD2535770.1"/>
    </source>
</evidence>
<keyword evidence="3" id="KW-1185">Reference proteome</keyword>
<feature type="compositionally biased region" description="Basic residues" evidence="1">
    <location>
        <begin position="9"/>
        <end position="19"/>
    </location>
</feature>
<feature type="region of interest" description="Disordered" evidence="1">
    <location>
        <begin position="1"/>
        <end position="29"/>
    </location>
</feature>
<accession>A0ABR8E5I5</accession>
<comment type="caution">
    <text evidence="2">The sequence shown here is derived from an EMBL/GenBank/DDBJ whole genome shotgun (WGS) entry which is preliminary data.</text>
</comment>
<evidence type="ECO:0000313" key="3">
    <source>
        <dbReference type="Proteomes" id="UP000623440"/>
    </source>
</evidence>
<name>A0ABR8E5I5_9NOSO</name>
<dbReference type="EMBL" id="JACJSI010000329">
    <property type="protein sequence ID" value="MBD2535770.1"/>
    <property type="molecule type" value="Genomic_DNA"/>
</dbReference>
<proteinExistence type="predicted"/>
<sequence length="55" mass="6559">MLRKDNLKARSRWRTRPPRVRSQLPRATSDFHQLVTEVGRRRKEVSATRTTEPKT</sequence>
<protein>
    <submittedName>
        <fullName evidence="2">Uncharacterized protein</fullName>
    </submittedName>
</protein>